<dbReference type="SUPFAM" id="SSF53474">
    <property type="entry name" value="alpha/beta-Hydrolases"/>
    <property type="match status" value="1"/>
</dbReference>
<accession>A0A7W7GY22</accession>
<reference evidence="1 2" key="1">
    <citation type="submission" date="2020-08" db="EMBL/GenBank/DDBJ databases">
        <title>Sequencing the genomes of 1000 actinobacteria strains.</title>
        <authorList>
            <person name="Klenk H.-P."/>
        </authorList>
    </citation>
    <scope>NUCLEOTIDE SEQUENCE [LARGE SCALE GENOMIC DNA]</scope>
    <source>
        <strain evidence="1 2">DSM 45809</strain>
    </source>
</reference>
<dbReference type="GO" id="GO:0016787">
    <property type="term" value="F:hydrolase activity"/>
    <property type="evidence" value="ECO:0007669"/>
    <property type="project" value="UniProtKB-KW"/>
</dbReference>
<name>A0A7W7GY22_9ACTN</name>
<dbReference type="Proteomes" id="UP000546162">
    <property type="component" value="Unassembled WGS sequence"/>
</dbReference>
<protein>
    <submittedName>
        <fullName evidence="1">Dienelactone hydrolase</fullName>
    </submittedName>
</protein>
<gene>
    <name evidence="1" type="ORF">BJY16_003873</name>
</gene>
<keyword evidence="1" id="KW-0378">Hydrolase</keyword>
<proteinExistence type="predicted"/>
<dbReference type="EMBL" id="JACHNB010000001">
    <property type="protein sequence ID" value="MBB4740414.1"/>
    <property type="molecule type" value="Genomic_DNA"/>
</dbReference>
<dbReference type="AlphaFoldDB" id="A0A7W7GY22"/>
<keyword evidence="2" id="KW-1185">Reference proteome</keyword>
<dbReference type="InterPro" id="IPR029058">
    <property type="entry name" value="AB_hydrolase_fold"/>
</dbReference>
<dbReference type="Gene3D" id="3.40.50.1820">
    <property type="entry name" value="alpha/beta hydrolase"/>
    <property type="match status" value="1"/>
</dbReference>
<dbReference type="RefSeq" id="WP_185040964.1">
    <property type="nucleotide sequence ID" value="NZ_BAABFG010000005.1"/>
</dbReference>
<evidence type="ECO:0000313" key="1">
    <source>
        <dbReference type="EMBL" id="MBB4740414.1"/>
    </source>
</evidence>
<sequence length="235" mass="25302">MDFRKPFVLPVEAHDPERHDALDLYLPDDIAAPRPAILFVPGGPLPAEVRPGQRDWPMFRGYGALAASRGAVGAVVDHHMDSPDQYAVGAAQVEAALESLRSDERVDETRLALWFFSGGSLLAADWLREPPSWLRALAFNYPLLAPFPGWPVEPRFDPIGAVAQAGELPIVLTRVGQEDAGIAGTVEAFVEAAGKANLAIVDVPGGHHSFDVVDHTEESRAAVVRAMDLVFATLA</sequence>
<evidence type="ECO:0000313" key="2">
    <source>
        <dbReference type="Proteomes" id="UP000546162"/>
    </source>
</evidence>
<comment type="caution">
    <text evidence="1">The sequence shown here is derived from an EMBL/GenBank/DDBJ whole genome shotgun (WGS) entry which is preliminary data.</text>
</comment>
<organism evidence="1 2">
    <name type="scientific">Actinoplanes octamycinicus</name>
    <dbReference type="NCBI Taxonomy" id="135948"/>
    <lineage>
        <taxon>Bacteria</taxon>
        <taxon>Bacillati</taxon>
        <taxon>Actinomycetota</taxon>
        <taxon>Actinomycetes</taxon>
        <taxon>Micromonosporales</taxon>
        <taxon>Micromonosporaceae</taxon>
        <taxon>Actinoplanes</taxon>
    </lineage>
</organism>